<evidence type="ECO:0000313" key="4">
    <source>
        <dbReference type="EMBL" id="CAZ84763.1"/>
    </source>
</evidence>
<reference evidence="4 5" key="1">
    <citation type="journal article" date="2010" name="Nature">
        <title>Perigord black truffle genome uncovers evolutionary origins and mechanisms of symbiosis.</title>
        <authorList>
            <person name="Martin F."/>
            <person name="Kohler A."/>
            <person name="Murat C."/>
            <person name="Balestrini R."/>
            <person name="Coutinho P.M."/>
            <person name="Jaillon O."/>
            <person name="Montanini B."/>
            <person name="Morin E."/>
            <person name="Noel B."/>
            <person name="Percudani R."/>
            <person name="Porcel B."/>
            <person name="Rubini A."/>
            <person name="Amicucci A."/>
            <person name="Amselem J."/>
            <person name="Anthouard V."/>
            <person name="Arcioni S."/>
            <person name="Artiguenave F."/>
            <person name="Aury J.M."/>
            <person name="Ballario P."/>
            <person name="Bolchi A."/>
            <person name="Brenna A."/>
            <person name="Brun A."/>
            <person name="Buee M."/>
            <person name="Cantarel B."/>
            <person name="Chevalier G."/>
            <person name="Couloux A."/>
            <person name="Da Silva C."/>
            <person name="Denoeud F."/>
            <person name="Duplessis S."/>
            <person name="Ghignone S."/>
            <person name="Hilselberger B."/>
            <person name="Iotti M."/>
            <person name="Marcais B."/>
            <person name="Mello A."/>
            <person name="Miranda M."/>
            <person name="Pacioni G."/>
            <person name="Quesneville H."/>
            <person name="Riccioni C."/>
            <person name="Ruotolo R."/>
            <person name="Splivallo R."/>
            <person name="Stocchi V."/>
            <person name="Tisserant E."/>
            <person name="Viscomi A.R."/>
            <person name="Zambonelli A."/>
            <person name="Zampieri E."/>
            <person name="Henrissat B."/>
            <person name="Lebrun M.H."/>
            <person name="Paolocci F."/>
            <person name="Bonfante P."/>
            <person name="Ottonello S."/>
            <person name="Wincker P."/>
        </authorList>
    </citation>
    <scope>NUCLEOTIDE SEQUENCE [LARGE SCALE GENOMIC DNA]</scope>
    <source>
        <strain evidence="4 5">Mel28</strain>
    </source>
</reference>
<dbReference type="GO" id="GO:0000172">
    <property type="term" value="C:ribonuclease MRP complex"/>
    <property type="evidence" value="ECO:0007669"/>
    <property type="project" value="TreeGrafter"/>
</dbReference>
<dbReference type="STRING" id="656061.D5GJS0"/>
<dbReference type="Gene3D" id="3.30.70.3250">
    <property type="entry name" value="Ribonuclease P, Pop5 subunit"/>
    <property type="match status" value="1"/>
</dbReference>
<dbReference type="EMBL" id="FN430333">
    <property type="protein sequence ID" value="CAZ84763.1"/>
    <property type="molecule type" value="Genomic_DNA"/>
</dbReference>
<proteinExistence type="inferred from homology"/>
<comment type="similarity">
    <text evidence="1">Belongs to the eukaryotic/archaeal RNase P protein component 2 family.</text>
</comment>
<dbReference type="Pfam" id="PF01900">
    <property type="entry name" value="RNase_P_Rpp14"/>
    <property type="match status" value="1"/>
</dbReference>
<gene>
    <name evidence="4" type="ORF">GSTUM_00009163001</name>
</gene>
<name>D5GJS0_TUBMM</name>
<dbReference type="OMA" id="MQNYLDK"/>
<evidence type="ECO:0000256" key="2">
    <source>
        <dbReference type="ARBA" id="ARBA00022694"/>
    </source>
</evidence>
<keyword evidence="5" id="KW-1185">Reference proteome</keyword>
<sequence>MVRYKARYLLITIHYPTEPAPPGSNPTLPFTHPSHPSLTKQSLSNLIRDSLALQFGDYGAGAAGNMTVKYFSPVTSTGIIKVSRAHYRMLWASLTFMKEVMGRGAVVSVVRVSGTIKKVQIEATRRAKEGIRRARGVGGEGVGLDVMDILDDDGDGDEGSGDEE</sequence>
<dbReference type="SUPFAM" id="SSF160350">
    <property type="entry name" value="Rnp2-like"/>
    <property type="match status" value="1"/>
</dbReference>
<dbReference type="PANTHER" id="PTHR15441">
    <property type="entry name" value="RIBONUCLEASE P PROTEIN SUBUNIT P14"/>
    <property type="match status" value="1"/>
</dbReference>
<protein>
    <submittedName>
        <fullName evidence="4">(Perigord truffle) hypothetical protein</fullName>
    </submittedName>
</protein>
<dbReference type="GO" id="GO:0033204">
    <property type="term" value="F:ribonuclease P RNA binding"/>
    <property type="evidence" value="ECO:0007669"/>
    <property type="project" value="TreeGrafter"/>
</dbReference>
<evidence type="ECO:0000256" key="3">
    <source>
        <dbReference type="SAM" id="MobiDB-lite"/>
    </source>
</evidence>
<dbReference type="GO" id="GO:0005730">
    <property type="term" value="C:nucleolus"/>
    <property type="evidence" value="ECO:0007669"/>
    <property type="project" value="TreeGrafter"/>
</dbReference>
<feature type="region of interest" description="Disordered" evidence="3">
    <location>
        <begin position="20"/>
        <end position="39"/>
    </location>
</feature>
<dbReference type="GO" id="GO:0030681">
    <property type="term" value="C:multimeric ribonuclease P complex"/>
    <property type="evidence" value="ECO:0007669"/>
    <property type="project" value="TreeGrafter"/>
</dbReference>
<organism evidence="4 5">
    <name type="scientific">Tuber melanosporum (strain Mel28)</name>
    <name type="common">Perigord black truffle</name>
    <dbReference type="NCBI Taxonomy" id="656061"/>
    <lineage>
        <taxon>Eukaryota</taxon>
        <taxon>Fungi</taxon>
        <taxon>Dikarya</taxon>
        <taxon>Ascomycota</taxon>
        <taxon>Pezizomycotina</taxon>
        <taxon>Pezizomycetes</taxon>
        <taxon>Pezizales</taxon>
        <taxon>Tuberaceae</taxon>
        <taxon>Tuber</taxon>
    </lineage>
</organism>
<dbReference type="AlphaFoldDB" id="D5GJS0"/>
<keyword evidence="2" id="KW-0819">tRNA processing</keyword>
<evidence type="ECO:0000313" key="5">
    <source>
        <dbReference type="Proteomes" id="UP000006911"/>
    </source>
</evidence>
<accession>D5GJS0</accession>
<dbReference type="FunCoup" id="D5GJS0">
    <property type="interactions" value="221"/>
</dbReference>
<dbReference type="eggNOG" id="KOG4639">
    <property type="taxonomic scope" value="Eukaryota"/>
</dbReference>
<dbReference type="InParanoid" id="D5GJS0"/>
<dbReference type="GO" id="GO:0001682">
    <property type="term" value="P:tRNA 5'-leader removal"/>
    <property type="evidence" value="ECO:0007669"/>
    <property type="project" value="InterPro"/>
</dbReference>
<dbReference type="KEGG" id="tml:GSTUM_00009163001"/>
<dbReference type="GeneID" id="9186798"/>
<dbReference type="RefSeq" id="XP_002840572.1">
    <property type="nucleotide sequence ID" value="XM_002840526.1"/>
</dbReference>
<dbReference type="InterPro" id="IPR002759">
    <property type="entry name" value="Pop5/Rpp14/Rnp2-like"/>
</dbReference>
<dbReference type="PANTHER" id="PTHR15441:SF2">
    <property type="entry name" value="RIBONUCLEASE P_MRP PROTEIN SUBUNIT POP5"/>
    <property type="match status" value="1"/>
</dbReference>
<evidence type="ECO:0000256" key="1">
    <source>
        <dbReference type="ARBA" id="ARBA00010800"/>
    </source>
</evidence>
<dbReference type="Proteomes" id="UP000006911">
    <property type="component" value="Unassembled WGS sequence"/>
</dbReference>
<dbReference type="HOGENOM" id="CLU_086710_1_1_1"/>
<dbReference type="InterPro" id="IPR038085">
    <property type="entry name" value="Rnp2-like_sf"/>
</dbReference>